<dbReference type="InterPro" id="IPR005467">
    <property type="entry name" value="His_kinase_dom"/>
</dbReference>
<keyword evidence="9" id="KW-0472">Membrane</keyword>
<dbReference type="PANTHER" id="PTHR45453">
    <property type="entry name" value="PHOSPHATE REGULON SENSOR PROTEIN PHOR"/>
    <property type="match status" value="1"/>
</dbReference>
<feature type="coiled-coil region" evidence="8">
    <location>
        <begin position="312"/>
        <end position="343"/>
    </location>
</feature>
<dbReference type="Gene3D" id="1.10.287.130">
    <property type="match status" value="1"/>
</dbReference>
<comment type="subcellular location">
    <subcellularLocation>
        <location evidence="2">Membrane</location>
    </subcellularLocation>
</comment>
<comment type="catalytic activity">
    <reaction evidence="1">
        <text>ATP + protein L-histidine = ADP + protein N-phospho-L-histidine.</text>
        <dbReference type="EC" id="2.7.13.3"/>
    </reaction>
</comment>
<dbReference type="GO" id="GO:0004721">
    <property type="term" value="F:phosphoprotein phosphatase activity"/>
    <property type="evidence" value="ECO:0007669"/>
    <property type="project" value="TreeGrafter"/>
</dbReference>
<dbReference type="PROSITE" id="PS50885">
    <property type="entry name" value="HAMP"/>
    <property type="match status" value="1"/>
</dbReference>
<dbReference type="PROSITE" id="PS50109">
    <property type="entry name" value="HIS_KIN"/>
    <property type="match status" value="1"/>
</dbReference>
<evidence type="ECO:0000256" key="6">
    <source>
        <dbReference type="ARBA" id="ARBA00022777"/>
    </source>
</evidence>
<dbReference type="InterPro" id="IPR050351">
    <property type="entry name" value="BphY/WalK/GraS-like"/>
</dbReference>
<accession>A0A1V4SRU8</accession>
<dbReference type="CDD" id="cd00082">
    <property type="entry name" value="HisKA"/>
    <property type="match status" value="1"/>
</dbReference>
<keyword evidence="7" id="KW-0902">Two-component regulatory system</keyword>
<organism evidence="12 13">
    <name type="scientific">Clostridium thermobutyricum DSM 4928</name>
    <dbReference type="NCBI Taxonomy" id="1121339"/>
    <lineage>
        <taxon>Bacteria</taxon>
        <taxon>Bacillati</taxon>
        <taxon>Bacillota</taxon>
        <taxon>Clostridia</taxon>
        <taxon>Eubacteriales</taxon>
        <taxon>Clostridiaceae</taxon>
        <taxon>Clostridium</taxon>
    </lineage>
</organism>
<comment type="caution">
    <text evidence="12">The sequence shown here is derived from an EMBL/GenBank/DDBJ whole genome shotgun (WGS) entry which is preliminary data.</text>
</comment>
<dbReference type="InterPro" id="IPR036097">
    <property type="entry name" value="HisK_dim/P_sf"/>
</dbReference>
<dbReference type="InterPro" id="IPR003660">
    <property type="entry name" value="HAMP_dom"/>
</dbReference>
<evidence type="ECO:0000313" key="13">
    <source>
        <dbReference type="Proteomes" id="UP000191448"/>
    </source>
</evidence>
<dbReference type="AlphaFoldDB" id="A0A1V4SRU8"/>
<dbReference type="GO" id="GO:0016036">
    <property type="term" value="P:cellular response to phosphate starvation"/>
    <property type="evidence" value="ECO:0007669"/>
    <property type="project" value="TreeGrafter"/>
</dbReference>
<dbReference type="SMART" id="SM00304">
    <property type="entry name" value="HAMP"/>
    <property type="match status" value="1"/>
</dbReference>
<dbReference type="GO" id="GO:0000155">
    <property type="term" value="F:phosphorelay sensor kinase activity"/>
    <property type="evidence" value="ECO:0007669"/>
    <property type="project" value="InterPro"/>
</dbReference>
<dbReference type="SUPFAM" id="SSF158472">
    <property type="entry name" value="HAMP domain-like"/>
    <property type="match status" value="1"/>
</dbReference>
<evidence type="ECO:0000256" key="5">
    <source>
        <dbReference type="ARBA" id="ARBA00022679"/>
    </source>
</evidence>
<dbReference type="FunFam" id="3.30.565.10:FF:000006">
    <property type="entry name" value="Sensor histidine kinase WalK"/>
    <property type="match status" value="1"/>
</dbReference>
<dbReference type="InterPro" id="IPR004358">
    <property type="entry name" value="Sig_transdc_His_kin-like_C"/>
</dbReference>
<dbReference type="CDD" id="cd06225">
    <property type="entry name" value="HAMP"/>
    <property type="match status" value="1"/>
</dbReference>
<keyword evidence="6" id="KW-0418">Kinase</keyword>
<dbReference type="SMART" id="SM00387">
    <property type="entry name" value="HATPase_c"/>
    <property type="match status" value="1"/>
</dbReference>
<keyword evidence="9" id="KW-0812">Transmembrane</keyword>
<gene>
    <name evidence="12" type="primary">phoR_6</name>
    <name evidence="12" type="ORF">CLTHE_28030</name>
</gene>
<evidence type="ECO:0000256" key="2">
    <source>
        <dbReference type="ARBA" id="ARBA00004370"/>
    </source>
</evidence>
<dbReference type="InterPro" id="IPR003661">
    <property type="entry name" value="HisK_dim/P_dom"/>
</dbReference>
<dbReference type="Pfam" id="PF00512">
    <property type="entry name" value="HisKA"/>
    <property type="match status" value="1"/>
</dbReference>
<feature type="domain" description="Histidine kinase" evidence="10">
    <location>
        <begin position="353"/>
        <end position="564"/>
    </location>
</feature>
<dbReference type="InterPro" id="IPR003594">
    <property type="entry name" value="HATPase_dom"/>
</dbReference>
<dbReference type="Gene3D" id="6.10.340.10">
    <property type="match status" value="1"/>
</dbReference>
<protein>
    <recommendedName>
        <fullName evidence="3">histidine kinase</fullName>
        <ecNumber evidence="3">2.7.13.3</ecNumber>
    </recommendedName>
</protein>
<evidence type="ECO:0000259" key="11">
    <source>
        <dbReference type="PROSITE" id="PS50885"/>
    </source>
</evidence>
<dbReference type="SUPFAM" id="SSF55874">
    <property type="entry name" value="ATPase domain of HSP90 chaperone/DNA topoisomerase II/histidine kinase"/>
    <property type="match status" value="1"/>
</dbReference>
<feature type="domain" description="HAMP" evidence="11">
    <location>
        <begin position="272"/>
        <end position="324"/>
    </location>
</feature>
<feature type="transmembrane region" description="Helical" evidence="9">
    <location>
        <begin position="251"/>
        <end position="271"/>
    </location>
</feature>
<dbReference type="Pfam" id="PF00672">
    <property type="entry name" value="HAMP"/>
    <property type="match status" value="1"/>
</dbReference>
<dbReference type="EC" id="2.7.13.3" evidence="3"/>
<reference evidence="12 13" key="1">
    <citation type="submission" date="2016-02" db="EMBL/GenBank/DDBJ databases">
        <title>Genome sequence of Clostridium thermobutyricum DSM 4928.</title>
        <authorList>
            <person name="Poehlein A."/>
            <person name="Daniel R."/>
        </authorList>
    </citation>
    <scope>NUCLEOTIDE SEQUENCE [LARGE SCALE GENOMIC DNA]</scope>
    <source>
        <strain evidence="12 13">DSM 4928</strain>
    </source>
</reference>
<keyword evidence="5 12" id="KW-0808">Transferase</keyword>
<evidence type="ECO:0000256" key="8">
    <source>
        <dbReference type="SAM" id="Coils"/>
    </source>
</evidence>
<proteinExistence type="predicted"/>
<dbReference type="PRINTS" id="PR00344">
    <property type="entry name" value="BCTRLSENSOR"/>
</dbReference>
<dbReference type="InterPro" id="IPR036890">
    <property type="entry name" value="HATPase_C_sf"/>
</dbReference>
<dbReference type="Gene3D" id="3.30.565.10">
    <property type="entry name" value="Histidine kinase-like ATPase, C-terminal domain"/>
    <property type="match status" value="1"/>
</dbReference>
<keyword evidence="4" id="KW-0597">Phosphoprotein</keyword>
<dbReference type="PANTHER" id="PTHR45453:SF3">
    <property type="entry name" value="HISTIDINE KINASE"/>
    <property type="match status" value="1"/>
</dbReference>
<evidence type="ECO:0000256" key="9">
    <source>
        <dbReference type="SAM" id="Phobius"/>
    </source>
</evidence>
<sequence length="565" mass="64576">MNLIVLICIIVSQLIFQALYFEKYYYNEEKKILENEINNFNKFLETNNNPRDIMDYIQNIKRKENVDISLMNSNFKTEVGMESYMGGSYIEVKGSSTGKIYKVLLDQISNIEVKKNDKITVYGIIDKYGYVIPLEIHINGHDINSSYTLIPEVVLDKTSSINTKNIVELNGTVEDKIDESPGYFTISNLGMYLENVDKGNIYLNNEYIGKIKIPNSINEFLLGSKKINNGYIIAVSPLAEVNAVLGVMNNYYLIVFLVALLVVVVISFIYSKILTKPLIEMSSIAKKISKCNFTDKYKVKSEDELGELGGALNLISSNLEESLNDLKNANKQLKSEMEIQRIQEEKRKELISSISHELKTPITIIQGNINGIKSGMYSENVYNDILEETNRLNELVMEMLEVSKLESPTFKLNKEPFDLGAVVLKEIDKLKGIAKEKSLTINHNNYDELVVIGDEKRITQVVQNFLTNAIKYSPENENINIDIKKEKEKYIFSIENFGVSLNEDELSRIWDSFYRKEKSRNKKFGGTGLGLSIVKRILEIHNSNFGVESGVNSVKFYFDMDEWKE</sequence>
<dbReference type="Pfam" id="PF02518">
    <property type="entry name" value="HATPase_c"/>
    <property type="match status" value="1"/>
</dbReference>
<keyword evidence="8" id="KW-0175">Coiled coil</keyword>
<evidence type="ECO:0000256" key="7">
    <source>
        <dbReference type="ARBA" id="ARBA00023012"/>
    </source>
</evidence>
<dbReference type="CDD" id="cd00075">
    <property type="entry name" value="HATPase"/>
    <property type="match status" value="1"/>
</dbReference>
<evidence type="ECO:0000256" key="1">
    <source>
        <dbReference type="ARBA" id="ARBA00000085"/>
    </source>
</evidence>
<name>A0A1V4SRU8_9CLOT</name>
<dbReference type="Proteomes" id="UP000191448">
    <property type="component" value="Unassembled WGS sequence"/>
</dbReference>
<dbReference type="SUPFAM" id="SSF47384">
    <property type="entry name" value="Homodimeric domain of signal transducing histidine kinase"/>
    <property type="match status" value="1"/>
</dbReference>
<keyword evidence="9" id="KW-1133">Transmembrane helix</keyword>
<evidence type="ECO:0000259" key="10">
    <source>
        <dbReference type="PROSITE" id="PS50109"/>
    </source>
</evidence>
<dbReference type="SMART" id="SM00388">
    <property type="entry name" value="HisKA"/>
    <property type="match status" value="1"/>
</dbReference>
<evidence type="ECO:0000256" key="3">
    <source>
        <dbReference type="ARBA" id="ARBA00012438"/>
    </source>
</evidence>
<evidence type="ECO:0000313" key="12">
    <source>
        <dbReference type="EMBL" id="OPX46582.1"/>
    </source>
</evidence>
<dbReference type="EMBL" id="LTAY01000081">
    <property type="protein sequence ID" value="OPX46582.1"/>
    <property type="molecule type" value="Genomic_DNA"/>
</dbReference>
<evidence type="ECO:0000256" key="4">
    <source>
        <dbReference type="ARBA" id="ARBA00022553"/>
    </source>
</evidence>
<dbReference type="GO" id="GO:0005886">
    <property type="term" value="C:plasma membrane"/>
    <property type="evidence" value="ECO:0007669"/>
    <property type="project" value="TreeGrafter"/>
</dbReference>